<name>A0ABN7NSF4_TIMPD</name>
<gene>
    <name evidence="1" type="ORF">TPAB3V08_LOCUS5730</name>
</gene>
<accession>A0ABN7NSF4</accession>
<reference evidence="1" key="1">
    <citation type="submission" date="2021-03" db="EMBL/GenBank/DDBJ databases">
        <authorList>
            <person name="Tran Van P."/>
        </authorList>
    </citation>
    <scope>NUCLEOTIDE SEQUENCE</scope>
</reference>
<dbReference type="EMBL" id="CAJPIN010007930">
    <property type="protein sequence ID" value="CAG2058763.1"/>
    <property type="molecule type" value="Genomic_DNA"/>
</dbReference>
<proteinExistence type="predicted"/>
<sequence length="113" mass="12443">EVALCVSHSLLMSSDSMKPKSGDWAIIIFFLQEAAITSLSIGSSVNYEALHTFELLSKPNVLKFHDDKALQHFTATLTVCQAMASQGDSLSVTSVCDQRRGVVSRRQRIQVFP</sequence>
<keyword evidence="2" id="KW-1185">Reference proteome</keyword>
<feature type="non-terminal residue" evidence="1">
    <location>
        <position position="1"/>
    </location>
</feature>
<evidence type="ECO:0000313" key="1">
    <source>
        <dbReference type="EMBL" id="CAG2058763.1"/>
    </source>
</evidence>
<protein>
    <submittedName>
        <fullName evidence="1">Uncharacterized protein</fullName>
    </submittedName>
</protein>
<dbReference type="Proteomes" id="UP001153148">
    <property type="component" value="Unassembled WGS sequence"/>
</dbReference>
<organism evidence="1 2">
    <name type="scientific">Timema podura</name>
    <name type="common">Walking stick</name>
    <dbReference type="NCBI Taxonomy" id="61482"/>
    <lineage>
        <taxon>Eukaryota</taxon>
        <taxon>Metazoa</taxon>
        <taxon>Ecdysozoa</taxon>
        <taxon>Arthropoda</taxon>
        <taxon>Hexapoda</taxon>
        <taxon>Insecta</taxon>
        <taxon>Pterygota</taxon>
        <taxon>Neoptera</taxon>
        <taxon>Polyneoptera</taxon>
        <taxon>Phasmatodea</taxon>
        <taxon>Timematodea</taxon>
        <taxon>Timematoidea</taxon>
        <taxon>Timematidae</taxon>
        <taxon>Timema</taxon>
    </lineage>
</organism>
<comment type="caution">
    <text evidence="1">The sequence shown here is derived from an EMBL/GenBank/DDBJ whole genome shotgun (WGS) entry which is preliminary data.</text>
</comment>
<evidence type="ECO:0000313" key="2">
    <source>
        <dbReference type="Proteomes" id="UP001153148"/>
    </source>
</evidence>